<reference evidence="3" key="2">
    <citation type="submission" date="2022-06" db="UniProtKB">
        <authorList>
            <consortium name="EnsemblMetazoa"/>
        </authorList>
    </citation>
    <scope>IDENTIFICATION</scope>
</reference>
<sequence>MTFLQKSVMCALLAALAFASCTHARPEVSDATASESVSTLSSVNVRQIQATLREALPLYRMAAKSAHKEHGHGGKLSVVHLILIIGKVLAPLVGAIIEPLLVNVAKGITWAITYSLATGFDKPPSYEHFVPALEHHGGGGGDDDDDDDGGVEYESHKPVSYSLKELPGLALQLTSTVLADSGAGQPAQQAEAMEKAERKLVGLLLQGNKTAPVALATSS</sequence>
<dbReference type="RefSeq" id="XP_003243687.1">
    <property type="nucleotide sequence ID" value="XM_003243639.3"/>
</dbReference>
<keyword evidence="4" id="KW-1185">Reference proteome</keyword>
<dbReference type="OrthoDB" id="6604603at2759"/>
<dbReference type="KEGG" id="api:100574536"/>
<evidence type="ECO:0000313" key="4">
    <source>
        <dbReference type="Proteomes" id="UP000007819"/>
    </source>
</evidence>
<reference evidence="4" key="1">
    <citation type="submission" date="2010-06" db="EMBL/GenBank/DDBJ databases">
        <authorList>
            <person name="Jiang H."/>
            <person name="Abraham K."/>
            <person name="Ali S."/>
            <person name="Alsbrooks S.L."/>
            <person name="Anim B.N."/>
            <person name="Anosike U.S."/>
            <person name="Attaway T."/>
            <person name="Bandaranaike D.P."/>
            <person name="Battles P.K."/>
            <person name="Bell S.N."/>
            <person name="Bell A.V."/>
            <person name="Beltran B."/>
            <person name="Bickham C."/>
            <person name="Bustamante Y."/>
            <person name="Caleb T."/>
            <person name="Canada A."/>
            <person name="Cardenas V."/>
            <person name="Carter K."/>
            <person name="Chacko J."/>
            <person name="Chandrabose M.N."/>
            <person name="Chavez D."/>
            <person name="Chavez A."/>
            <person name="Chen L."/>
            <person name="Chu H.-S."/>
            <person name="Claassen K.J."/>
            <person name="Cockrell R."/>
            <person name="Collins M."/>
            <person name="Cooper J.A."/>
            <person name="Cree A."/>
            <person name="Curry S.M."/>
            <person name="Da Y."/>
            <person name="Dao M.D."/>
            <person name="Das B."/>
            <person name="Davila M.-L."/>
            <person name="Davy-Carroll L."/>
            <person name="Denson S."/>
            <person name="Dinh H."/>
            <person name="Ebong V.E."/>
            <person name="Edwards J.R."/>
            <person name="Egan A."/>
            <person name="El-Daye J."/>
            <person name="Escobedo L."/>
            <person name="Fernandez S."/>
            <person name="Fernando P.R."/>
            <person name="Flagg N."/>
            <person name="Forbes L.D."/>
            <person name="Fowler R.G."/>
            <person name="Fu Q."/>
            <person name="Gabisi R.A."/>
            <person name="Ganer J."/>
            <person name="Garbino Pronczuk A."/>
            <person name="Garcia R.M."/>
            <person name="Garner T."/>
            <person name="Garrett T.E."/>
            <person name="Gonzalez D.A."/>
            <person name="Hamid H."/>
            <person name="Hawkins E.S."/>
            <person name="Hirani K."/>
            <person name="Hogues M.E."/>
            <person name="Hollins B."/>
            <person name="Hsiao C.-H."/>
            <person name="Jabil R."/>
            <person name="James M.L."/>
            <person name="Jhangiani S.N."/>
            <person name="Johnson B."/>
            <person name="Johnson Q."/>
            <person name="Joshi V."/>
            <person name="Kalu J.B."/>
            <person name="Kam C."/>
            <person name="Kashfia A."/>
            <person name="Keebler J."/>
            <person name="Kisamo H."/>
            <person name="Kovar C.L."/>
            <person name="Lago L.A."/>
            <person name="Lai C.-Y."/>
            <person name="Laidlaw J."/>
            <person name="Lara F."/>
            <person name="Le T.-K."/>
            <person name="Lee S.L."/>
            <person name="Legall F.H."/>
            <person name="Lemon S.J."/>
            <person name="Lewis L.R."/>
            <person name="Li B."/>
            <person name="Liu Y."/>
            <person name="Liu Y.-S."/>
            <person name="Lopez J."/>
            <person name="Lozado R.J."/>
            <person name="Lu J."/>
            <person name="Madu R.C."/>
            <person name="Maheshwari M."/>
            <person name="Maheshwari R."/>
            <person name="Malloy K."/>
            <person name="Martinez E."/>
            <person name="Mathew T."/>
            <person name="Mercado I.C."/>
            <person name="Mercado C."/>
            <person name="Meyer B."/>
            <person name="Montgomery K."/>
            <person name="Morgan M.B."/>
            <person name="Munidasa M."/>
            <person name="Nazareth L.V."/>
            <person name="Nelson J."/>
            <person name="Ng B.M."/>
            <person name="Nguyen N.B."/>
            <person name="Nguyen P.Q."/>
            <person name="Nguyen T."/>
            <person name="Obregon M."/>
            <person name="Okwuonu G.O."/>
            <person name="Onwere C.G."/>
            <person name="Orozco G."/>
            <person name="Parra A."/>
            <person name="Patel S."/>
            <person name="Patil S."/>
            <person name="Perez A."/>
            <person name="Perez Y."/>
            <person name="Pham C."/>
            <person name="Primus E.L."/>
            <person name="Pu L.-L."/>
            <person name="Puazo M."/>
            <person name="Qin X."/>
            <person name="Quiroz J.B."/>
            <person name="Reese J."/>
            <person name="Richards S."/>
            <person name="Rives C.M."/>
            <person name="Robberts R."/>
            <person name="Ruiz S.J."/>
            <person name="Ruiz M.J."/>
            <person name="Santibanez J."/>
            <person name="Schneider B.W."/>
            <person name="Sisson I."/>
            <person name="Smith M."/>
            <person name="Sodergren E."/>
            <person name="Song X.-Z."/>
            <person name="Song B.B."/>
            <person name="Summersgill H."/>
            <person name="Thelus R."/>
            <person name="Thornton R.D."/>
            <person name="Trejos Z.Y."/>
            <person name="Usmani K."/>
            <person name="Vattathil S."/>
            <person name="Villasana D."/>
            <person name="Walker D.L."/>
            <person name="Wang S."/>
            <person name="Wang K."/>
            <person name="White C.S."/>
            <person name="Williams A.C."/>
            <person name="Williamson J."/>
            <person name="Wilson K."/>
            <person name="Woghiren I.O."/>
            <person name="Woodworth J.R."/>
            <person name="Worley K.C."/>
            <person name="Wright R.A."/>
            <person name="Wu W."/>
            <person name="Young L."/>
            <person name="Zhang L."/>
            <person name="Zhang J."/>
            <person name="Zhu Y."/>
            <person name="Muzny D.M."/>
            <person name="Weinstock G."/>
            <person name="Gibbs R.A."/>
        </authorList>
    </citation>
    <scope>NUCLEOTIDE SEQUENCE [LARGE SCALE GENOMIC DNA]</scope>
    <source>
        <strain evidence="4">LSR1</strain>
    </source>
</reference>
<dbReference type="PROSITE" id="PS51257">
    <property type="entry name" value="PROKAR_LIPOPROTEIN"/>
    <property type="match status" value="1"/>
</dbReference>
<keyword evidence="2" id="KW-0732">Signal</keyword>
<proteinExistence type="predicted"/>
<feature type="region of interest" description="Disordered" evidence="1">
    <location>
        <begin position="132"/>
        <end position="154"/>
    </location>
</feature>
<dbReference type="AlphaFoldDB" id="A0A8R1W7T9"/>
<feature type="signal peptide" evidence="2">
    <location>
        <begin position="1"/>
        <end position="24"/>
    </location>
</feature>
<organism evidence="3 4">
    <name type="scientific">Acyrthosiphon pisum</name>
    <name type="common">Pea aphid</name>
    <dbReference type="NCBI Taxonomy" id="7029"/>
    <lineage>
        <taxon>Eukaryota</taxon>
        <taxon>Metazoa</taxon>
        <taxon>Ecdysozoa</taxon>
        <taxon>Arthropoda</taxon>
        <taxon>Hexapoda</taxon>
        <taxon>Insecta</taxon>
        <taxon>Pterygota</taxon>
        <taxon>Neoptera</taxon>
        <taxon>Paraneoptera</taxon>
        <taxon>Hemiptera</taxon>
        <taxon>Sternorrhyncha</taxon>
        <taxon>Aphidomorpha</taxon>
        <taxon>Aphidoidea</taxon>
        <taxon>Aphididae</taxon>
        <taxon>Macrosiphini</taxon>
        <taxon>Acyrthosiphon</taxon>
    </lineage>
</organism>
<evidence type="ECO:0000256" key="1">
    <source>
        <dbReference type="SAM" id="MobiDB-lite"/>
    </source>
</evidence>
<protein>
    <submittedName>
        <fullName evidence="3">Uncharacterized protein</fullName>
    </submittedName>
</protein>
<feature type="chain" id="PRO_5035853315" evidence="2">
    <location>
        <begin position="25"/>
        <end position="219"/>
    </location>
</feature>
<name>A0A8R1W7T9_ACYPI</name>
<dbReference type="Proteomes" id="UP000007819">
    <property type="component" value="Chromosome A1"/>
</dbReference>
<dbReference type="GeneID" id="100574536"/>
<accession>A0A8R1W7T9</accession>
<feature type="compositionally biased region" description="Acidic residues" evidence="1">
    <location>
        <begin position="141"/>
        <end position="151"/>
    </location>
</feature>
<evidence type="ECO:0000256" key="2">
    <source>
        <dbReference type="SAM" id="SignalP"/>
    </source>
</evidence>
<evidence type="ECO:0000313" key="3">
    <source>
        <dbReference type="EnsemblMetazoa" id="XP_003243687.1"/>
    </source>
</evidence>
<dbReference type="EnsemblMetazoa" id="XM_003243639.4">
    <property type="protein sequence ID" value="XP_003243687.1"/>
    <property type="gene ID" value="LOC100574536"/>
</dbReference>